<gene>
    <name evidence="2" type="ORF">ETSY2_15750</name>
</gene>
<dbReference type="Proteomes" id="UP000019140">
    <property type="component" value="Unassembled WGS sequence"/>
</dbReference>
<keyword evidence="1" id="KW-0812">Transmembrane</keyword>
<evidence type="ECO:0000313" key="3">
    <source>
        <dbReference type="Proteomes" id="UP000019140"/>
    </source>
</evidence>
<proteinExistence type="predicted"/>
<name>W4M8Z5_9BACT</name>
<feature type="transmembrane region" description="Helical" evidence="1">
    <location>
        <begin position="97"/>
        <end position="120"/>
    </location>
</feature>
<protein>
    <recommendedName>
        <fullName evidence="4">Nickel/cobalt efflux system</fullName>
    </recommendedName>
</protein>
<comment type="caution">
    <text evidence="2">The sequence shown here is derived from an EMBL/GenBank/DDBJ whole genome shotgun (WGS) entry which is preliminary data.</text>
</comment>
<keyword evidence="1" id="KW-0472">Membrane</keyword>
<evidence type="ECO:0000313" key="2">
    <source>
        <dbReference type="EMBL" id="ETX06670.1"/>
    </source>
</evidence>
<feature type="transmembrane region" description="Helical" evidence="1">
    <location>
        <begin position="67"/>
        <end position="85"/>
    </location>
</feature>
<keyword evidence="3" id="KW-1185">Reference proteome</keyword>
<reference evidence="2 3" key="1">
    <citation type="journal article" date="2014" name="Nature">
        <title>An environmental bacterial taxon with a large and distinct metabolic repertoire.</title>
        <authorList>
            <person name="Wilson M.C."/>
            <person name="Mori T."/>
            <person name="Ruckert C."/>
            <person name="Uria A.R."/>
            <person name="Helf M.J."/>
            <person name="Takada K."/>
            <person name="Gernert C."/>
            <person name="Steffens U.A."/>
            <person name="Heycke N."/>
            <person name="Schmitt S."/>
            <person name="Rinke C."/>
            <person name="Helfrich E.J."/>
            <person name="Brachmann A.O."/>
            <person name="Gurgui C."/>
            <person name="Wakimoto T."/>
            <person name="Kracht M."/>
            <person name="Crusemann M."/>
            <person name="Hentschel U."/>
            <person name="Abe I."/>
            <person name="Matsunaga S."/>
            <person name="Kalinowski J."/>
            <person name="Takeyama H."/>
            <person name="Piel J."/>
        </authorList>
    </citation>
    <scope>NUCLEOTIDE SEQUENCE [LARGE SCALE GENOMIC DNA]</scope>
    <source>
        <strain evidence="3">TSY2</strain>
    </source>
</reference>
<feature type="transmembrane region" description="Helical" evidence="1">
    <location>
        <begin position="6"/>
        <end position="26"/>
    </location>
</feature>
<dbReference type="HOGENOM" id="CLU_2008614_0_0_7"/>
<sequence length="124" mass="13574">MVLLFLGAFHGINPGMGWLFAVALGLQEQRLRAVFRALLPIAIGHALSILVVLLVAGMLQVVVPERLLHWLSAGVLCGFGLYKLIRARHPRWVGMRVNFKGLVLWSFLMASAHGAGLMLVPVLL</sequence>
<evidence type="ECO:0000256" key="1">
    <source>
        <dbReference type="SAM" id="Phobius"/>
    </source>
</evidence>
<feature type="non-terminal residue" evidence="2">
    <location>
        <position position="124"/>
    </location>
</feature>
<dbReference type="EMBL" id="AZHX01000635">
    <property type="protein sequence ID" value="ETX06670.1"/>
    <property type="molecule type" value="Genomic_DNA"/>
</dbReference>
<dbReference type="AlphaFoldDB" id="W4M8Z5"/>
<keyword evidence="1" id="KW-1133">Transmembrane helix</keyword>
<feature type="transmembrane region" description="Helical" evidence="1">
    <location>
        <begin position="38"/>
        <end position="61"/>
    </location>
</feature>
<organism evidence="2 3">
    <name type="scientific">Candidatus Entotheonella gemina</name>
    <dbReference type="NCBI Taxonomy" id="1429439"/>
    <lineage>
        <taxon>Bacteria</taxon>
        <taxon>Pseudomonadati</taxon>
        <taxon>Nitrospinota/Tectimicrobiota group</taxon>
        <taxon>Candidatus Tectimicrobiota</taxon>
        <taxon>Candidatus Entotheonellia</taxon>
        <taxon>Candidatus Entotheonellales</taxon>
        <taxon>Candidatus Entotheonellaceae</taxon>
        <taxon>Candidatus Entotheonella</taxon>
    </lineage>
</organism>
<evidence type="ECO:0008006" key="4">
    <source>
        <dbReference type="Google" id="ProtNLM"/>
    </source>
</evidence>
<accession>W4M8Z5</accession>